<feature type="domain" description="CheW-like" evidence="1">
    <location>
        <begin position="7"/>
        <end position="150"/>
    </location>
</feature>
<protein>
    <submittedName>
        <fullName evidence="2">Chemotaxis protein CheW</fullName>
    </submittedName>
</protein>
<dbReference type="PANTHER" id="PTHR22617">
    <property type="entry name" value="CHEMOTAXIS SENSOR HISTIDINE KINASE-RELATED"/>
    <property type="match status" value="1"/>
</dbReference>
<accession>A0ABS8G692</accession>
<dbReference type="PANTHER" id="PTHR22617:SF23">
    <property type="entry name" value="CHEMOTAXIS PROTEIN CHEW"/>
    <property type="match status" value="1"/>
</dbReference>
<dbReference type="SMART" id="SM00260">
    <property type="entry name" value="CheW"/>
    <property type="match status" value="1"/>
</dbReference>
<gene>
    <name evidence="2" type="ORF">LJ739_07255</name>
</gene>
<proteinExistence type="predicted"/>
<evidence type="ECO:0000259" key="1">
    <source>
        <dbReference type="PROSITE" id="PS50851"/>
    </source>
</evidence>
<dbReference type="PROSITE" id="PS50851">
    <property type="entry name" value="CHEW"/>
    <property type="match status" value="1"/>
</dbReference>
<organism evidence="2 3">
    <name type="scientific">Fluctibacter halophilus</name>
    <dbReference type="NCBI Taxonomy" id="226011"/>
    <lineage>
        <taxon>Bacteria</taxon>
        <taxon>Pseudomonadati</taxon>
        <taxon>Pseudomonadota</taxon>
        <taxon>Gammaproteobacteria</taxon>
        <taxon>Alteromonadales</taxon>
        <taxon>Alteromonadaceae</taxon>
        <taxon>Fluctibacter</taxon>
    </lineage>
</organism>
<sequence length="168" mass="18560">MQEHSEHIQILNVSVGQDIFGIHITRVQEIRVLTGLRKLPDSPAQWIGIIDFRDQMVPVLDLRILFHGKQPPLTDKTVVVVVNAPQGERDFLVGLVVDSVSDVASIKQQSIRPAPVLEQLPQQMVAGLYKVDDQLMVLLDVPALLRISNVSDVRSTLASLTDEPLCGS</sequence>
<comment type="caution">
    <text evidence="2">The sequence shown here is derived from an EMBL/GenBank/DDBJ whole genome shotgun (WGS) entry which is preliminary data.</text>
</comment>
<dbReference type="SUPFAM" id="SSF50341">
    <property type="entry name" value="CheW-like"/>
    <property type="match status" value="1"/>
</dbReference>
<dbReference type="InterPro" id="IPR002545">
    <property type="entry name" value="CheW-lke_dom"/>
</dbReference>
<dbReference type="InterPro" id="IPR036061">
    <property type="entry name" value="CheW-like_dom_sf"/>
</dbReference>
<dbReference type="Pfam" id="PF01584">
    <property type="entry name" value="CheW"/>
    <property type="match status" value="1"/>
</dbReference>
<dbReference type="EMBL" id="JAJEWP010000001">
    <property type="protein sequence ID" value="MCC2616033.1"/>
    <property type="molecule type" value="Genomic_DNA"/>
</dbReference>
<evidence type="ECO:0000313" key="3">
    <source>
        <dbReference type="Proteomes" id="UP001520878"/>
    </source>
</evidence>
<name>A0ABS8G692_9ALTE</name>
<evidence type="ECO:0000313" key="2">
    <source>
        <dbReference type="EMBL" id="MCC2616033.1"/>
    </source>
</evidence>
<dbReference type="Proteomes" id="UP001520878">
    <property type="component" value="Unassembled WGS sequence"/>
</dbReference>
<reference evidence="2 3" key="1">
    <citation type="submission" date="2021-10" db="EMBL/GenBank/DDBJ databases">
        <title>Draft genome of Aestuariibacter halophilus JC2043.</title>
        <authorList>
            <person name="Emsley S.A."/>
            <person name="Pfannmuller K.M."/>
            <person name="Ushijima B."/>
            <person name="Saw J.H."/>
            <person name="Videau P."/>
        </authorList>
    </citation>
    <scope>NUCLEOTIDE SEQUENCE [LARGE SCALE GENOMIC DNA]</scope>
    <source>
        <strain evidence="2 3">JC2043</strain>
    </source>
</reference>
<dbReference type="InterPro" id="IPR039315">
    <property type="entry name" value="CheW"/>
</dbReference>
<keyword evidence="3" id="KW-1185">Reference proteome</keyword>
<dbReference type="Gene3D" id="2.30.30.40">
    <property type="entry name" value="SH3 Domains"/>
    <property type="match status" value="1"/>
</dbReference>
<dbReference type="RefSeq" id="WP_229159473.1">
    <property type="nucleotide sequence ID" value="NZ_JAJEWP010000001.1"/>
</dbReference>
<dbReference type="Gene3D" id="2.40.50.180">
    <property type="entry name" value="CheA-289, Domain 4"/>
    <property type="match status" value="1"/>
</dbReference>